<dbReference type="AlphaFoldDB" id="A0AAD5QZE4"/>
<evidence type="ECO:0000313" key="1">
    <source>
        <dbReference type="EMBL" id="KAJ1366699.1"/>
    </source>
</evidence>
<evidence type="ECO:0000313" key="2">
    <source>
        <dbReference type="Proteomes" id="UP001196413"/>
    </source>
</evidence>
<dbReference type="Proteomes" id="UP001196413">
    <property type="component" value="Unassembled WGS sequence"/>
</dbReference>
<reference evidence="1" key="1">
    <citation type="submission" date="2021-06" db="EMBL/GenBank/DDBJ databases">
        <title>Parelaphostrongylus tenuis whole genome reference sequence.</title>
        <authorList>
            <person name="Garwood T.J."/>
            <person name="Larsen P.A."/>
            <person name="Fountain-Jones N.M."/>
            <person name="Garbe J.R."/>
            <person name="Macchietto M.G."/>
            <person name="Kania S.A."/>
            <person name="Gerhold R.W."/>
            <person name="Richards J.E."/>
            <person name="Wolf T.M."/>
        </authorList>
    </citation>
    <scope>NUCLEOTIDE SEQUENCE</scope>
    <source>
        <strain evidence="1">MNPRO001-30</strain>
        <tissue evidence="1">Meninges</tissue>
    </source>
</reference>
<sequence>MLHYTEAVKAEKMPKERSIDVILESRPLQYCNVERGGKEASNYMLGASSSEDDDDDFAIEDTEVSERDNYWPNNNNPHLIISAYFFVNM</sequence>
<gene>
    <name evidence="1" type="ORF">KIN20_027444</name>
</gene>
<comment type="caution">
    <text evidence="1">The sequence shown here is derived from an EMBL/GenBank/DDBJ whole genome shotgun (WGS) entry which is preliminary data.</text>
</comment>
<protein>
    <submittedName>
        <fullName evidence="1">Uncharacterized protein</fullName>
    </submittedName>
</protein>
<keyword evidence="2" id="KW-1185">Reference proteome</keyword>
<accession>A0AAD5QZE4</accession>
<organism evidence="1 2">
    <name type="scientific">Parelaphostrongylus tenuis</name>
    <name type="common">Meningeal worm</name>
    <dbReference type="NCBI Taxonomy" id="148309"/>
    <lineage>
        <taxon>Eukaryota</taxon>
        <taxon>Metazoa</taxon>
        <taxon>Ecdysozoa</taxon>
        <taxon>Nematoda</taxon>
        <taxon>Chromadorea</taxon>
        <taxon>Rhabditida</taxon>
        <taxon>Rhabditina</taxon>
        <taxon>Rhabditomorpha</taxon>
        <taxon>Strongyloidea</taxon>
        <taxon>Metastrongylidae</taxon>
        <taxon>Parelaphostrongylus</taxon>
    </lineage>
</organism>
<proteinExistence type="predicted"/>
<name>A0AAD5QZE4_PARTN</name>
<dbReference type="EMBL" id="JAHQIW010005648">
    <property type="protein sequence ID" value="KAJ1366699.1"/>
    <property type="molecule type" value="Genomic_DNA"/>
</dbReference>